<feature type="transmembrane region" description="Helical" evidence="1">
    <location>
        <begin position="12"/>
        <end position="32"/>
    </location>
</feature>
<protein>
    <submittedName>
        <fullName evidence="2">Uncharacterized protein</fullName>
    </submittedName>
</protein>
<evidence type="ECO:0000256" key="1">
    <source>
        <dbReference type="SAM" id="Phobius"/>
    </source>
</evidence>
<accession>A0A317EEX5</accession>
<name>A0A317EEX5_9PROT</name>
<dbReference type="Proteomes" id="UP000246077">
    <property type="component" value="Unassembled WGS sequence"/>
</dbReference>
<comment type="caution">
    <text evidence="2">The sequence shown here is derived from an EMBL/GenBank/DDBJ whole genome shotgun (WGS) entry which is preliminary data.</text>
</comment>
<keyword evidence="1" id="KW-0812">Transmembrane</keyword>
<sequence>MMQHEEIDTPRRIAFWAGIVGVIAGYFLMQHLFETRPDLGQTAIYAAATVPPFAFWAIALGLARHFARKP</sequence>
<dbReference type="EMBL" id="QGLF01000001">
    <property type="protein sequence ID" value="PWR23725.1"/>
    <property type="molecule type" value="Genomic_DNA"/>
</dbReference>
<keyword evidence="3" id="KW-1185">Reference proteome</keyword>
<evidence type="ECO:0000313" key="3">
    <source>
        <dbReference type="Proteomes" id="UP000246077"/>
    </source>
</evidence>
<organism evidence="2 3">
    <name type="scientific">Zavarzinia compransoris</name>
    <dbReference type="NCBI Taxonomy" id="1264899"/>
    <lineage>
        <taxon>Bacteria</taxon>
        <taxon>Pseudomonadati</taxon>
        <taxon>Pseudomonadota</taxon>
        <taxon>Alphaproteobacteria</taxon>
        <taxon>Rhodospirillales</taxon>
        <taxon>Zavarziniaceae</taxon>
        <taxon>Zavarzinia</taxon>
    </lineage>
</organism>
<gene>
    <name evidence="2" type="ORF">DKG75_03945</name>
</gene>
<evidence type="ECO:0000313" key="2">
    <source>
        <dbReference type="EMBL" id="PWR23725.1"/>
    </source>
</evidence>
<dbReference type="OrthoDB" id="7281818at2"/>
<proteinExistence type="predicted"/>
<reference evidence="3" key="1">
    <citation type="submission" date="2018-05" db="EMBL/GenBank/DDBJ databases">
        <title>Zavarzinia sp. HR-AS.</title>
        <authorList>
            <person name="Lee Y."/>
            <person name="Jeon C.O."/>
        </authorList>
    </citation>
    <scope>NUCLEOTIDE SEQUENCE [LARGE SCALE GENOMIC DNA]</scope>
    <source>
        <strain evidence="3">DSM 1231</strain>
    </source>
</reference>
<dbReference type="AlphaFoldDB" id="A0A317EEX5"/>
<keyword evidence="1" id="KW-1133">Transmembrane helix</keyword>
<feature type="transmembrane region" description="Helical" evidence="1">
    <location>
        <begin position="44"/>
        <end position="63"/>
    </location>
</feature>
<dbReference type="RefSeq" id="WP_109919755.1">
    <property type="nucleotide sequence ID" value="NZ_QGLF01000001.1"/>
</dbReference>
<keyword evidence="1" id="KW-0472">Membrane</keyword>